<dbReference type="CDD" id="cd02955">
    <property type="entry name" value="SSP411"/>
    <property type="match status" value="1"/>
</dbReference>
<comment type="caution">
    <text evidence="2">The sequence shown here is derived from an EMBL/GenBank/DDBJ whole genome shotgun (WGS) entry which is preliminary data.</text>
</comment>
<evidence type="ECO:0000313" key="3">
    <source>
        <dbReference type="Proteomes" id="UP001168579"/>
    </source>
</evidence>
<dbReference type="PANTHER" id="PTHR42899">
    <property type="entry name" value="SPERMATOGENESIS-ASSOCIATED PROTEIN 20"/>
    <property type="match status" value="1"/>
</dbReference>
<name>A0ABT8RU62_9FLAO</name>
<reference evidence="2" key="2">
    <citation type="submission" date="2023-06" db="EMBL/GenBank/DDBJ databases">
        <authorList>
            <person name="Lucena T."/>
            <person name="Sun Q."/>
        </authorList>
    </citation>
    <scope>NUCLEOTIDE SEQUENCE</scope>
    <source>
        <strain evidence="2">CECT 8869</strain>
    </source>
</reference>
<dbReference type="RefSeq" id="WP_304437142.1">
    <property type="nucleotide sequence ID" value="NZ_JAUKUC010000001.1"/>
</dbReference>
<dbReference type="InterPro" id="IPR024705">
    <property type="entry name" value="Ssp411"/>
</dbReference>
<dbReference type="InterPro" id="IPR012341">
    <property type="entry name" value="6hp_glycosidase-like_sf"/>
</dbReference>
<dbReference type="PIRSF" id="PIRSF006402">
    <property type="entry name" value="UCP006402_thioredoxin"/>
    <property type="match status" value="1"/>
</dbReference>
<dbReference type="SUPFAM" id="SSF48208">
    <property type="entry name" value="Six-hairpin glycosidases"/>
    <property type="match status" value="1"/>
</dbReference>
<dbReference type="InterPro" id="IPR008928">
    <property type="entry name" value="6-hairpin_glycosidase_sf"/>
</dbReference>
<feature type="domain" description="Spermatogenesis-associated protein 20-like TRX" evidence="1">
    <location>
        <begin position="43"/>
        <end position="196"/>
    </location>
</feature>
<sequence length="720" mass="82314">MKMRSYLIITLLFIGFLNSCKESNKEHSQDLSSGHENGNYEFTNELIHETSPYLLQHAHNPVNWKPWSQEAFKEAENKGVLVVLSVGYSTCHWCHVMEEESFEDLEVANLMNAKFVSIKVDREERPDLDMVYQTALQLVNGTGGWPMNAIILPDGSPIYLGTYSTKEEWKNILTKFSTEYEANPEKMKEYATMLANGVQEVYEQPAKQLANEISKTKIINGISTWSNSWDREWGGNTEQQKFIIPANLIMLLEYAVLEQDKNAQDFVFKTLDKVSQGGIYDHIGGGFFRYSTDPKWKVPHFEKMLYDNAQMLSVLSNAYKLNANNTYESLIEDTFHFLTSEMKNPEGGYFSAMDADTNGEEGIYYIWSIEELKSVLNTDYELFAKFFNINDGEVWEHSSFVLYTTESIAEFSKNNSISQSEFSIKLKKWKEALYDARQLRDKPSTDYKIITSWNALLIDGLVDAYKTFKDARYLNEAKLIFNYLKDHNYKNGELVHSYTANSDQKEVFLEDYAFLAKAAISLYEVTLNIDYLKVANKLIGSALITYKSKSGLFYYNLPNDLVPRMINTTDGVIPSANAIMAQNLFKIGHLEYNTSYLNDAKSMTSLVVEDFENYALNYGSWGTLLLNHAYPYYEIAVVGEQAKNLVQDLGGFYLANTLVVGSERSSDISLFKDRYDADDTFVYVCQNNTCKLPVTSTIEAIGQMKSFGYQGLETIQKFSK</sequence>
<protein>
    <submittedName>
        <fullName evidence="2">Thioredoxin domain-containing protein</fullName>
    </submittedName>
</protein>
<dbReference type="Gene3D" id="3.40.30.10">
    <property type="entry name" value="Glutaredoxin"/>
    <property type="match status" value="1"/>
</dbReference>
<dbReference type="InterPro" id="IPR004879">
    <property type="entry name" value="Ssp411-like_TRX"/>
</dbReference>
<dbReference type="SUPFAM" id="SSF52833">
    <property type="entry name" value="Thioredoxin-like"/>
    <property type="match status" value="1"/>
</dbReference>
<evidence type="ECO:0000259" key="1">
    <source>
        <dbReference type="Pfam" id="PF03190"/>
    </source>
</evidence>
<keyword evidence="3" id="KW-1185">Reference proteome</keyword>
<dbReference type="Gene3D" id="1.50.10.10">
    <property type="match status" value="1"/>
</dbReference>
<dbReference type="Pfam" id="PF03190">
    <property type="entry name" value="Thioredox_DsbH"/>
    <property type="match status" value="1"/>
</dbReference>
<dbReference type="Proteomes" id="UP001168579">
    <property type="component" value="Unassembled WGS sequence"/>
</dbReference>
<dbReference type="InterPro" id="IPR036249">
    <property type="entry name" value="Thioredoxin-like_sf"/>
</dbReference>
<dbReference type="Gene3D" id="1.50.10.20">
    <property type="match status" value="1"/>
</dbReference>
<evidence type="ECO:0000313" key="2">
    <source>
        <dbReference type="EMBL" id="MDO1514466.1"/>
    </source>
</evidence>
<gene>
    <name evidence="2" type="ORF">Q2T41_17570</name>
</gene>
<accession>A0ABT8RU62</accession>
<organism evidence="2 3">
    <name type="scientific">Maribacter confluentis</name>
    <dbReference type="NCBI Taxonomy" id="1656093"/>
    <lineage>
        <taxon>Bacteria</taxon>
        <taxon>Pseudomonadati</taxon>
        <taxon>Bacteroidota</taxon>
        <taxon>Flavobacteriia</taxon>
        <taxon>Flavobacteriales</taxon>
        <taxon>Flavobacteriaceae</taxon>
        <taxon>Maribacter</taxon>
    </lineage>
</organism>
<dbReference type="PANTHER" id="PTHR42899:SF1">
    <property type="entry name" value="SPERMATOGENESIS-ASSOCIATED PROTEIN 20"/>
    <property type="match status" value="1"/>
</dbReference>
<proteinExistence type="predicted"/>
<reference evidence="2" key="1">
    <citation type="journal article" date="2014" name="Int. J. Syst. Evol. Microbiol.">
        <title>Complete genome of a new Firmicutes species belonging to the dominant human colonic microbiota ('Ruminococcus bicirculans') reveals two chromosomes and a selective capacity to utilize plant glucans.</title>
        <authorList>
            <consortium name="NISC Comparative Sequencing Program"/>
            <person name="Wegmann U."/>
            <person name="Louis P."/>
            <person name="Goesmann A."/>
            <person name="Henrissat B."/>
            <person name="Duncan S.H."/>
            <person name="Flint H.J."/>
        </authorList>
    </citation>
    <scope>NUCLEOTIDE SEQUENCE</scope>
    <source>
        <strain evidence="2">CECT 8869</strain>
    </source>
</reference>
<dbReference type="EMBL" id="JAUKUC010000001">
    <property type="protein sequence ID" value="MDO1514466.1"/>
    <property type="molecule type" value="Genomic_DNA"/>
</dbReference>